<sequence>MQLPERTKRKVQGSPNALGKPKVLSPILASNVGCYFQEEEEKEEEEEEEEVEVEDVVEVEVEVEEERIGKENVWKRKAVSVLHHQLRVSSSNSSSSSVVVIIE</sequence>
<comment type="caution">
    <text evidence="1">The sequence shown here is derived from an EMBL/GenBank/DDBJ whole genome shotgun (WGS) entry which is preliminary data.</text>
</comment>
<organism evidence="1 2">
    <name type="scientific">Vespula pensylvanica</name>
    <name type="common">Western yellow jacket</name>
    <name type="synonym">Wasp</name>
    <dbReference type="NCBI Taxonomy" id="30213"/>
    <lineage>
        <taxon>Eukaryota</taxon>
        <taxon>Metazoa</taxon>
        <taxon>Ecdysozoa</taxon>
        <taxon>Arthropoda</taxon>
        <taxon>Hexapoda</taxon>
        <taxon>Insecta</taxon>
        <taxon>Pterygota</taxon>
        <taxon>Neoptera</taxon>
        <taxon>Endopterygota</taxon>
        <taxon>Hymenoptera</taxon>
        <taxon>Apocrita</taxon>
        <taxon>Aculeata</taxon>
        <taxon>Vespoidea</taxon>
        <taxon>Vespidae</taxon>
        <taxon>Vespinae</taxon>
        <taxon>Vespula</taxon>
    </lineage>
</organism>
<dbReference type="AlphaFoldDB" id="A0A834NZ20"/>
<evidence type="ECO:0000313" key="1">
    <source>
        <dbReference type="EMBL" id="KAF7421463.1"/>
    </source>
</evidence>
<proteinExistence type="predicted"/>
<dbReference type="Proteomes" id="UP000600918">
    <property type="component" value="Unassembled WGS sequence"/>
</dbReference>
<protein>
    <submittedName>
        <fullName evidence="1">Uncharacterized protein</fullName>
    </submittedName>
</protein>
<name>A0A834NZ20_VESPE</name>
<reference evidence="1" key="1">
    <citation type="journal article" date="2020" name="G3 (Bethesda)">
        <title>High-Quality Assemblies for Three Invasive Social Wasps from the &lt;i&gt;Vespula&lt;/i&gt; Genus.</title>
        <authorList>
            <person name="Harrop T.W.R."/>
            <person name="Guhlin J."/>
            <person name="McLaughlin G.M."/>
            <person name="Permina E."/>
            <person name="Stockwell P."/>
            <person name="Gilligan J."/>
            <person name="Le Lec M.F."/>
            <person name="Gruber M.A.M."/>
            <person name="Quinn O."/>
            <person name="Lovegrove M."/>
            <person name="Duncan E.J."/>
            <person name="Remnant E.J."/>
            <person name="Van Eeckhoven J."/>
            <person name="Graham B."/>
            <person name="Knapp R.A."/>
            <person name="Langford K.W."/>
            <person name="Kronenberg Z."/>
            <person name="Press M.O."/>
            <person name="Eacker S.M."/>
            <person name="Wilson-Rankin E.E."/>
            <person name="Purcell J."/>
            <person name="Lester P.J."/>
            <person name="Dearden P.K."/>
        </authorList>
    </citation>
    <scope>NUCLEOTIDE SEQUENCE</scope>
    <source>
        <strain evidence="1">Volc-1</strain>
    </source>
</reference>
<dbReference type="EMBL" id="JACSDY010000008">
    <property type="protein sequence ID" value="KAF7421463.1"/>
    <property type="molecule type" value="Genomic_DNA"/>
</dbReference>
<keyword evidence="2" id="KW-1185">Reference proteome</keyword>
<gene>
    <name evidence="1" type="ORF">H0235_009299</name>
</gene>
<evidence type="ECO:0000313" key="2">
    <source>
        <dbReference type="Proteomes" id="UP000600918"/>
    </source>
</evidence>
<accession>A0A834NZ20</accession>